<dbReference type="PANTHER" id="PTHR33744:SF1">
    <property type="entry name" value="DNA-BINDING TRANSCRIPTIONAL ACTIVATOR ADER"/>
    <property type="match status" value="1"/>
</dbReference>
<evidence type="ECO:0000259" key="1">
    <source>
        <dbReference type="Pfam" id="PF13556"/>
    </source>
</evidence>
<reference evidence="4" key="1">
    <citation type="journal article" date="2019" name="Int. J. Syst. Evol. Microbiol.">
        <title>The Global Catalogue of Microorganisms (GCM) 10K type strain sequencing project: providing services to taxonomists for standard genome sequencing and annotation.</title>
        <authorList>
            <consortium name="The Broad Institute Genomics Platform"/>
            <consortium name="The Broad Institute Genome Sequencing Center for Infectious Disease"/>
            <person name="Wu L."/>
            <person name="Ma J."/>
        </authorList>
    </citation>
    <scope>NUCLEOTIDE SEQUENCE [LARGE SCALE GENOMIC DNA]</scope>
    <source>
        <strain evidence="4">JCM 9377</strain>
    </source>
</reference>
<dbReference type="Gene3D" id="1.10.10.2840">
    <property type="entry name" value="PucR C-terminal helix-turn-helix domain"/>
    <property type="match status" value="1"/>
</dbReference>
<dbReference type="InterPro" id="IPR042070">
    <property type="entry name" value="PucR_C-HTH_sf"/>
</dbReference>
<dbReference type="EMBL" id="BAAAUV010000043">
    <property type="protein sequence ID" value="GAA3240969.1"/>
    <property type="molecule type" value="Genomic_DNA"/>
</dbReference>
<evidence type="ECO:0000313" key="4">
    <source>
        <dbReference type="Proteomes" id="UP001501237"/>
    </source>
</evidence>
<dbReference type="InterPro" id="IPR051448">
    <property type="entry name" value="CdaR-like_regulators"/>
</dbReference>
<sequence>MTPPPFDARPFEAIPFRLARHLRIDLVRVGEEIVKELHQAETEWADPAVGARVREGVMGGLNHFAELAEDPHGGWARLSPGYVEMGKRLAREGRSPDEVHHALRQAGRAMWRSVKDVLDTLDIDRKTIGLLADAQFSYMDAVTAAVRFGHESEGEASPEVLARRRASLLSLLLAEPRPDRESVAGAADKARWTVPGTVAAAVLSPRDRSQQTPRLLPDGLLVDWGRNQPCVLIPDPEGPGRASLLKPLLREWIVVVGMPVPVERAAESHRWARETLALVERGVIDGDRLVHCADHVTTLVMFGAKNLLDAMATTRLAPLDGLPLVQRERLTETLLSLLSHNFNATEAGRRMHVHPQTVRYRFRQLEKLFGPDLSDPQRCLEIEMILRTRHALGRAG</sequence>
<dbReference type="Proteomes" id="UP001501237">
    <property type="component" value="Unassembled WGS sequence"/>
</dbReference>
<dbReference type="RefSeq" id="WP_344839155.1">
    <property type="nucleotide sequence ID" value="NZ_BAAAUV010000043.1"/>
</dbReference>
<gene>
    <name evidence="3" type="ORF">GCM10010468_77950</name>
</gene>
<dbReference type="InterPro" id="IPR058663">
    <property type="entry name" value="PucR-like_N"/>
</dbReference>
<feature type="domain" description="PucR C-terminal helix-turn-helix" evidence="1">
    <location>
        <begin position="330"/>
        <end position="387"/>
    </location>
</feature>
<dbReference type="PANTHER" id="PTHR33744">
    <property type="entry name" value="CARBOHYDRATE DIACID REGULATOR"/>
    <property type="match status" value="1"/>
</dbReference>
<accession>A0ABP6QLV9</accession>
<evidence type="ECO:0000259" key="2">
    <source>
        <dbReference type="Pfam" id="PF25906"/>
    </source>
</evidence>
<dbReference type="Pfam" id="PF25906">
    <property type="entry name" value="PucR-like_N"/>
    <property type="match status" value="1"/>
</dbReference>
<evidence type="ECO:0000313" key="3">
    <source>
        <dbReference type="EMBL" id="GAA3240969.1"/>
    </source>
</evidence>
<proteinExistence type="predicted"/>
<feature type="domain" description="PucR-like N-terminal" evidence="2">
    <location>
        <begin position="11"/>
        <end position="173"/>
    </location>
</feature>
<dbReference type="InterPro" id="IPR025736">
    <property type="entry name" value="PucR_C-HTH_dom"/>
</dbReference>
<keyword evidence="4" id="KW-1185">Reference proteome</keyword>
<organism evidence="3 4">
    <name type="scientific">Actinocorallia longicatena</name>
    <dbReference type="NCBI Taxonomy" id="111803"/>
    <lineage>
        <taxon>Bacteria</taxon>
        <taxon>Bacillati</taxon>
        <taxon>Actinomycetota</taxon>
        <taxon>Actinomycetes</taxon>
        <taxon>Streptosporangiales</taxon>
        <taxon>Thermomonosporaceae</taxon>
        <taxon>Actinocorallia</taxon>
    </lineage>
</organism>
<protein>
    <submittedName>
        <fullName evidence="3">PucR family transcriptional regulator</fullName>
    </submittedName>
</protein>
<comment type="caution">
    <text evidence="3">The sequence shown here is derived from an EMBL/GenBank/DDBJ whole genome shotgun (WGS) entry which is preliminary data.</text>
</comment>
<dbReference type="Pfam" id="PF13556">
    <property type="entry name" value="HTH_30"/>
    <property type="match status" value="1"/>
</dbReference>
<name>A0ABP6QLV9_9ACTN</name>